<sequence length="634" mass="70362">MLTYCGTYPSCFLFLITPASGIYSVPVLGFYASLPARLPFFFFLIRLDTGSAGFQHRVQRLWPPHQAHSNKAPLLVTSLAPSPSEAGIYRCKSSAVRTRLPNRDEAAPRARASHFHQLASTGTQLVPLSHSAATFPHSHKSSVPETSPYQPMALRLKRGQSLCCFSVPLPQVRAFASASTSATTKLLPLLPYRLLVRPSPNRPVHAHANSAHQSGLSLHQRQTANNNDISFNNPTTQVREARSTSSAALSPIAARQPRGTCSTTIMASASASTGSPAGSDALHPKVNMPRMIYGTAWKKNRTADLVYEAIKEGFRGIDTAAMKRHYSEELTGEGIRRAIKDGIITREELYIQTKYTPHDDAFLAEPALYPTITSQVLASVTSSLRNFAHPDSEEDTSYIDCLIMHSPFPDPISTLEAWTALQSFVPHRIRSLGISNITLPELQYLVADPRVTVYPTVIQNRFRRAERRWDYELRRWCANQNSTRWKGEKRTRYQGFWTLTGNRGDWPTQKFVRELAAAVPKSTQEVEALEAAAAETEQKEADDEGNLVDGDPEGTGDLESGDEELGISLEAAWYALIVLGADVVVLNGTTSQQHMRDDLECLERVDRWRKTLQGKKVWDRCFEGFKALVGMPPS</sequence>
<keyword evidence="1" id="KW-0560">Oxidoreductase</keyword>
<evidence type="ECO:0000256" key="2">
    <source>
        <dbReference type="SAM" id="MobiDB-lite"/>
    </source>
</evidence>
<dbReference type="SUPFAM" id="SSF51430">
    <property type="entry name" value="NAD(P)-linked oxidoreductase"/>
    <property type="match status" value="1"/>
</dbReference>
<keyword evidence="3" id="KW-0472">Membrane</keyword>
<evidence type="ECO:0000313" key="6">
    <source>
        <dbReference type="Proteomes" id="UP000433876"/>
    </source>
</evidence>
<protein>
    <recommendedName>
        <fullName evidence="4">NADP-dependent oxidoreductase domain-containing protein</fullName>
    </recommendedName>
</protein>
<evidence type="ECO:0000256" key="1">
    <source>
        <dbReference type="ARBA" id="ARBA00023002"/>
    </source>
</evidence>
<dbReference type="PANTHER" id="PTHR43827:SF8">
    <property type="entry name" value="ALDO_KETO REDUCTASE FAMILY PROTEIN"/>
    <property type="match status" value="1"/>
</dbReference>
<accession>A0A8S8ZJG0</accession>
<dbReference type="Proteomes" id="UP000433876">
    <property type="component" value="Unassembled WGS sequence"/>
</dbReference>
<feature type="domain" description="NADP-dependent oxidoreductase" evidence="4">
    <location>
        <begin position="298"/>
        <end position="481"/>
    </location>
</feature>
<comment type="caution">
    <text evidence="5">The sequence shown here is derived from an EMBL/GenBank/DDBJ whole genome shotgun (WGS) entry which is preliminary data.</text>
</comment>
<gene>
    <name evidence="5" type="ORF">SMACR_02410</name>
</gene>
<dbReference type="AlphaFoldDB" id="A0A8S8ZJG0"/>
<organism evidence="5 6">
    <name type="scientific">Sordaria macrospora</name>
    <dbReference type="NCBI Taxonomy" id="5147"/>
    <lineage>
        <taxon>Eukaryota</taxon>
        <taxon>Fungi</taxon>
        <taxon>Dikarya</taxon>
        <taxon>Ascomycota</taxon>
        <taxon>Pezizomycotina</taxon>
        <taxon>Sordariomycetes</taxon>
        <taxon>Sordariomycetidae</taxon>
        <taxon>Sordariales</taxon>
        <taxon>Sordariaceae</taxon>
        <taxon>Sordaria</taxon>
    </lineage>
</organism>
<dbReference type="VEuPathDB" id="FungiDB:SMAC_02410"/>
<feature type="transmembrane region" description="Helical" evidence="3">
    <location>
        <begin position="12"/>
        <end position="34"/>
    </location>
</feature>
<name>A0A8S8ZJG0_SORMA</name>
<keyword evidence="3" id="KW-1133">Transmembrane helix</keyword>
<dbReference type="PANTHER" id="PTHR43827">
    <property type="entry name" value="2,5-DIKETO-D-GLUCONIC ACID REDUCTASE"/>
    <property type="match status" value="1"/>
</dbReference>
<dbReference type="Gene3D" id="3.20.20.100">
    <property type="entry name" value="NADP-dependent oxidoreductase domain"/>
    <property type="match status" value="1"/>
</dbReference>
<dbReference type="InterPro" id="IPR020471">
    <property type="entry name" value="AKR"/>
</dbReference>
<proteinExistence type="predicted"/>
<evidence type="ECO:0000313" key="5">
    <source>
        <dbReference type="EMBL" id="KAA8628841.1"/>
    </source>
</evidence>
<dbReference type="InterPro" id="IPR023210">
    <property type="entry name" value="NADP_OxRdtase_dom"/>
</dbReference>
<dbReference type="EMBL" id="NMPR01000161">
    <property type="protein sequence ID" value="KAA8628841.1"/>
    <property type="molecule type" value="Genomic_DNA"/>
</dbReference>
<dbReference type="Pfam" id="PF00248">
    <property type="entry name" value="Aldo_ket_red"/>
    <property type="match status" value="1"/>
</dbReference>
<dbReference type="GO" id="GO:0016491">
    <property type="term" value="F:oxidoreductase activity"/>
    <property type="evidence" value="ECO:0007669"/>
    <property type="project" value="UniProtKB-KW"/>
</dbReference>
<feature type="region of interest" description="Disordered" evidence="2">
    <location>
        <begin position="532"/>
        <end position="561"/>
    </location>
</feature>
<dbReference type="InterPro" id="IPR036812">
    <property type="entry name" value="NAD(P)_OxRdtase_dom_sf"/>
</dbReference>
<keyword evidence="3" id="KW-0812">Transmembrane</keyword>
<reference evidence="5 6" key="1">
    <citation type="submission" date="2017-07" db="EMBL/GenBank/DDBJ databases">
        <title>Genome sequence of the Sordaria macrospora wild type strain R19027.</title>
        <authorList>
            <person name="Nowrousian M."/>
            <person name="Teichert I."/>
            <person name="Kueck U."/>
        </authorList>
    </citation>
    <scope>NUCLEOTIDE SEQUENCE [LARGE SCALE GENOMIC DNA]</scope>
    <source>
        <strain evidence="5 6">R19027</strain>
        <tissue evidence="5">Mycelium</tissue>
    </source>
</reference>
<evidence type="ECO:0000256" key="3">
    <source>
        <dbReference type="SAM" id="Phobius"/>
    </source>
</evidence>
<feature type="compositionally biased region" description="Acidic residues" evidence="2">
    <location>
        <begin position="540"/>
        <end position="561"/>
    </location>
</feature>
<evidence type="ECO:0000259" key="4">
    <source>
        <dbReference type="Pfam" id="PF00248"/>
    </source>
</evidence>